<proteinExistence type="predicted"/>
<dbReference type="PANTHER" id="PTHR44591:SF23">
    <property type="entry name" value="CHEY SUBFAMILY"/>
    <property type="match status" value="1"/>
</dbReference>
<dbReference type="EMBL" id="CP010429">
    <property type="protein sequence ID" value="AKD56323.1"/>
    <property type="molecule type" value="Genomic_DNA"/>
</dbReference>
<feature type="domain" description="Response regulatory" evidence="3">
    <location>
        <begin position="6"/>
        <end position="128"/>
    </location>
</feature>
<dbReference type="PANTHER" id="PTHR44591">
    <property type="entry name" value="STRESS RESPONSE REGULATOR PROTEIN 1"/>
    <property type="match status" value="1"/>
</dbReference>
<dbReference type="Gene3D" id="3.40.50.2300">
    <property type="match status" value="1"/>
</dbReference>
<evidence type="ECO:0000256" key="1">
    <source>
        <dbReference type="ARBA" id="ARBA00022553"/>
    </source>
</evidence>
<dbReference type="InterPro" id="IPR001789">
    <property type="entry name" value="Sig_transdc_resp-reg_receiver"/>
</dbReference>
<evidence type="ECO:0000313" key="5">
    <source>
        <dbReference type="Proteomes" id="UP000033054"/>
    </source>
</evidence>
<dbReference type="Pfam" id="PF00072">
    <property type="entry name" value="Response_reg"/>
    <property type="match status" value="1"/>
</dbReference>
<keyword evidence="4" id="KW-0808">Transferase</keyword>
<dbReference type="STRING" id="1379870.SD10_16850"/>
<keyword evidence="4" id="KW-0418">Kinase</keyword>
<dbReference type="OrthoDB" id="963430at2"/>
<evidence type="ECO:0000259" key="3">
    <source>
        <dbReference type="PROSITE" id="PS50110"/>
    </source>
</evidence>
<organism evidence="4 5">
    <name type="scientific">Spirosoma radiotolerans</name>
    <dbReference type="NCBI Taxonomy" id="1379870"/>
    <lineage>
        <taxon>Bacteria</taxon>
        <taxon>Pseudomonadati</taxon>
        <taxon>Bacteroidota</taxon>
        <taxon>Cytophagia</taxon>
        <taxon>Cytophagales</taxon>
        <taxon>Cytophagaceae</taxon>
        <taxon>Spirosoma</taxon>
    </lineage>
</organism>
<evidence type="ECO:0000256" key="2">
    <source>
        <dbReference type="PROSITE-ProRule" id="PRU00169"/>
    </source>
</evidence>
<sequence>MPNQFLVLLVDDDQSLMDILVRAAQGSFPEATFKQVSRFDEAKAYIEELDGRIPQIVLLDVDLQDRVDGLDFLALIRVHPKGRALPVIILSANYTPQLVERAYSFGASSFTIKPFTFDEWKRYLLRLRLYWYETVTLPTARYYKSDLG</sequence>
<dbReference type="SUPFAM" id="SSF52172">
    <property type="entry name" value="CheY-like"/>
    <property type="match status" value="1"/>
</dbReference>
<dbReference type="AlphaFoldDB" id="A0A0E3ZVW1"/>
<dbReference type="PROSITE" id="PS50110">
    <property type="entry name" value="RESPONSE_REGULATORY"/>
    <property type="match status" value="1"/>
</dbReference>
<dbReference type="InterPro" id="IPR050595">
    <property type="entry name" value="Bact_response_regulator"/>
</dbReference>
<dbReference type="KEGG" id="srd:SD10_16850"/>
<dbReference type="HOGENOM" id="CLU_000445_69_17_10"/>
<dbReference type="GO" id="GO:0000160">
    <property type="term" value="P:phosphorelay signal transduction system"/>
    <property type="evidence" value="ECO:0007669"/>
    <property type="project" value="InterPro"/>
</dbReference>
<keyword evidence="1 2" id="KW-0597">Phosphoprotein</keyword>
<name>A0A0E3ZVW1_9BACT</name>
<dbReference type="PATRIC" id="fig|1379870.5.peg.3656"/>
<feature type="modified residue" description="4-aspartylphosphate" evidence="2">
    <location>
        <position position="60"/>
    </location>
</feature>
<reference evidence="4 5" key="1">
    <citation type="journal article" date="2014" name="Curr. Microbiol.">
        <title>Spirosoma radiotolerans sp. nov., a gamma-radiation-resistant bacterium isolated from gamma ray-irradiated soil.</title>
        <authorList>
            <person name="Lee J.J."/>
            <person name="Srinivasan S."/>
            <person name="Lim S."/>
            <person name="Joe M."/>
            <person name="Im S."/>
            <person name="Bae S.I."/>
            <person name="Park K.R."/>
            <person name="Han J.H."/>
            <person name="Park S.H."/>
            <person name="Joo B.M."/>
            <person name="Park S.J."/>
            <person name="Kim M.K."/>
        </authorList>
    </citation>
    <scope>NUCLEOTIDE SEQUENCE [LARGE SCALE GENOMIC DNA]</scope>
    <source>
        <strain evidence="4 5">DG5A</strain>
    </source>
</reference>
<dbReference type="RefSeq" id="WP_046575288.1">
    <property type="nucleotide sequence ID" value="NZ_CP010429.1"/>
</dbReference>
<evidence type="ECO:0000313" key="4">
    <source>
        <dbReference type="EMBL" id="AKD56323.1"/>
    </source>
</evidence>
<gene>
    <name evidence="4" type="ORF">SD10_16850</name>
</gene>
<accession>A0A0E3ZVW1</accession>
<dbReference type="InterPro" id="IPR011006">
    <property type="entry name" value="CheY-like_superfamily"/>
</dbReference>
<protein>
    <submittedName>
        <fullName evidence="4">Histidine kinase</fullName>
    </submittedName>
</protein>
<dbReference type="GO" id="GO:0016301">
    <property type="term" value="F:kinase activity"/>
    <property type="evidence" value="ECO:0007669"/>
    <property type="project" value="UniProtKB-KW"/>
</dbReference>
<keyword evidence="5" id="KW-1185">Reference proteome</keyword>
<dbReference type="Proteomes" id="UP000033054">
    <property type="component" value="Chromosome"/>
</dbReference>
<dbReference type="SMART" id="SM00448">
    <property type="entry name" value="REC"/>
    <property type="match status" value="1"/>
</dbReference>